<proteinExistence type="predicted"/>
<evidence type="ECO:0000313" key="3">
    <source>
        <dbReference type="Proteomes" id="UP000688137"/>
    </source>
</evidence>
<dbReference type="AlphaFoldDB" id="A0A8S1NSP4"/>
<dbReference type="EMBL" id="CAJJDM010000104">
    <property type="protein sequence ID" value="CAD8096267.1"/>
    <property type="molecule type" value="Genomic_DNA"/>
</dbReference>
<protein>
    <submittedName>
        <fullName evidence="1">Uncharacterized protein</fullName>
    </submittedName>
</protein>
<dbReference type="EMBL" id="CAJJDM010000192">
    <property type="protein sequence ID" value="CAD8116911.1"/>
    <property type="molecule type" value="Genomic_DNA"/>
</dbReference>
<keyword evidence="3" id="KW-1185">Reference proteome</keyword>
<name>A0A8S1NSP4_PARPR</name>
<accession>A0A8S1NSP4</accession>
<organism evidence="1 3">
    <name type="scientific">Paramecium primaurelia</name>
    <dbReference type="NCBI Taxonomy" id="5886"/>
    <lineage>
        <taxon>Eukaryota</taxon>
        <taxon>Sar</taxon>
        <taxon>Alveolata</taxon>
        <taxon>Ciliophora</taxon>
        <taxon>Intramacronucleata</taxon>
        <taxon>Oligohymenophorea</taxon>
        <taxon>Peniculida</taxon>
        <taxon>Parameciidae</taxon>
        <taxon>Paramecium</taxon>
    </lineage>
</organism>
<reference evidence="1" key="1">
    <citation type="submission" date="2021-01" db="EMBL/GenBank/DDBJ databases">
        <authorList>
            <consortium name="Genoscope - CEA"/>
            <person name="William W."/>
        </authorList>
    </citation>
    <scope>NUCLEOTIDE SEQUENCE</scope>
</reference>
<sequence>MPAMRNCCYLKLNSTALFNENLTQENSFLGNWKKQFLTTSSKLIIIYIFEYNKLQEMIKKFDEFTNIKFTCTHNNNKLKQKFMELQNRDVFYLGYQEKFRIKKNRQSHTLLIISKRLIIIIIKQRTHKRMKNFQKYKLLQNLDLGQPNGQFKRFQDLTKERTIYNKNFQVFQDLFKNQRNLIYQYNPQNLKQQEQNQWRLYFHCN</sequence>
<evidence type="ECO:0000313" key="1">
    <source>
        <dbReference type="EMBL" id="CAD8096267.1"/>
    </source>
</evidence>
<dbReference type="Proteomes" id="UP000688137">
    <property type="component" value="Unassembled WGS sequence"/>
</dbReference>
<evidence type="ECO:0000313" key="2">
    <source>
        <dbReference type="EMBL" id="CAD8116911.1"/>
    </source>
</evidence>
<gene>
    <name evidence="1" type="ORF">PPRIM_AZ9-3.1.T1010003</name>
    <name evidence="2" type="ORF">PPRIM_AZ9-3.1.T1830017</name>
</gene>
<comment type="caution">
    <text evidence="1">The sequence shown here is derived from an EMBL/GenBank/DDBJ whole genome shotgun (WGS) entry which is preliminary data.</text>
</comment>